<dbReference type="AlphaFoldDB" id="A0AAP0ENH9"/>
<dbReference type="Proteomes" id="UP001419268">
    <property type="component" value="Unassembled WGS sequence"/>
</dbReference>
<organism evidence="1 2">
    <name type="scientific">Stephania cephalantha</name>
    <dbReference type="NCBI Taxonomy" id="152367"/>
    <lineage>
        <taxon>Eukaryota</taxon>
        <taxon>Viridiplantae</taxon>
        <taxon>Streptophyta</taxon>
        <taxon>Embryophyta</taxon>
        <taxon>Tracheophyta</taxon>
        <taxon>Spermatophyta</taxon>
        <taxon>Magnoliopsida</taxon>
        <taxon>Ranunculales</taxon>
        <taxon>Menispermaceae</taxon>
        <taxon>Menispermoideae</taxon>
        <taxon>Cissampelideae</taxon>
        <taxon>Stephania</taxon>
    </lineage>
</organism>
<gene>
    <name evidence="1" type="ORF">Scep_026546</name>
</gene>
<proteinExistence type="predicted"/>
<reference evidence="1 2" key="1">
    <citation type="submission" date="2024-01" db="EMBL/GenBank/DDBJ databases">
        <title>Genome assemblies of Stephania.</title>
        <authorList>
            <person name="Yang L."/>
        </authorList>
    </citation>
    <scope>NUCLEOTIDE SEQUENCE [LARGE SCALE GENOMIC DNA]</scope>
    <source>
        <strain evidence="1">JXDWG</strain>
        <tissue evidence="1">Leaf</tissue>
    </source>
</reference>
<dbReference type="EMBL" id="JBBNAG010000011">
    <property type="protein sequence ID" value="KAK9095077.1"/>
    <property type="molecule type" value="Genomic_DNA"/>
</dbReference>
<protein>
    <submittedName>
        <fullName evidence="1">Uncharacterized protein</fullName>
    </submittedName>
</protein>
<sequence>MLAGVHDLDKHGVCWNFVIIDGVHTNCFLKELQMLGFELGEAMTVCGQGAVDLARWAYDYWEKGISFGSSSTLLFTMLSKFWTKLEVFENFNVLNHKIVFSGTMLLYRVDMNAEILTHLHVRCVLHACLFLTAIEGSYANMGFQLDYATTAGQPLGHISWVRCKHFVVYGYDKLPTRMLNGGQNPTTLLWFSKLHFFASSEATFIWFEVLVVQEAVLDKLLFSYCLLNGWVSVSMHMSSHMDTSMIDQLVGDFFMSNAHFGAVRDQFSCVQDLFFANGCPLSLGFVFDYAAASGAPPQEFFMGYQTTFFDVHA</sequence>
<accession>A0AAP0ENH9</accession>
<comment type="caution">
    <text evidence="1">The sequence shown here is derived from an EMBL/GenBank/DDBJ whole genome shotgun (WGS) entry which is preliminary data.</text>
</comment>
<evidence type="ECO:0000313" key="1">
    <source>
        <dbReference type="EMBL" id="KAK9095077.1"/>
    </source>
</evidence>
<keyword evidence="2" id="KW-1185">Reference proteome</keyword>
<name>A0AAP0ENH9_9MAGN</name>
<evidence type="ECO:0000313" key="2">
    <source>
        <dbReference type="Proteomes" id="UP001419268"/>
    </source>
</evidence>